<feature type="domain" description="Aminoglycoside phosphotransferase" evidence="1">
    <location>
        <begin position="22"/>
        <end position="252"/>
    </location>
</feature>
<dbReference type="OrthoDB" id="526037at2"/>
<reference evidence="2 3" key="1">
    <citation type="submission" date="2019-11" db="EMBL/GenBank/DDBJ databases">
        <title>Pedobacter petrophilus genome.</title>
        <authorList>
            <person name="Feldbauer M.J."/>
            <person name="Newman J.D."/>
        </authorList>
    </citation>
    <scope>NUCLEOTIDE SEQUENCE [LARGE SCALE GENOMIC DNA]</scope>
    <source>
        <strain evidence="2 3">LMG 29686</strain>
    </source>
</reference>
<gene>
    <name evidence="2" type="ORF">GJU39_13080</name>
</gene>
<evidence type="ECO:0000259" key="1">
    <source>
        <dbReference type="Pfam" id="PF01636"/>
    </source>
</evidence>
<keyword evidence="3" id="KW-1185">Reference proteome</keyword>
<dbReference type="InterPro" id="IPR011009">
    <property type="entry name" value="Kinase-like_dom_sf"/>
</dbReference>
<name>A0A7K0G1C6_9SPHI</name>
<sequence length="359" mass="41703">MELNLASEVLKTYGFTKENTIITQIGTGLINRTYLLSPLAEQKKYILQQINTTVFKSPWAIAWNLKAISDYLSQHFPDYLFIKPIPTIEGEEMAQLNEEFWRLLPFVPDTVSLDVLTDSRQAFEAAKQFGKLSRLLNNFDASTLKPTIPGFHDLAWRYEQFIKALSGSSESIKAQAEAQIEDALNHKHILDYYISYTHRSDFPDRVMHHDTKISNVLLEEETFDGICVIDLDTIMPGKFISDLGDMMRTYLCAFSENEKELNRIKIRIPYFEAMIKGYLSEMKAILTETEKELILFSGRYMIYMQALRFLTDFLNGNPYYPISYPIQNLDRAKNQFKLLNEIAVNEKELQDIIEENLMY</sequence>
<dbReference type="GO" id="GO:0016740">
    <property type="term" value="F:transferase activity"/>
    <property type="evidence" value="ECO:0007669"/>
    <property type="project" value="UniProtKB-KW"/>
</dbReference>
<dbReference type="InterPro" id="IPR050249">
    <property type="entry name" value="Pseudomonas-type_ThrB"/>
</dbReference>
<dbReference type="Pfam" id="PF01636">
    <property type="entry name" value="APH"/>
    <property type="match status" value="1"/>
</dbReference>
<accession>A0A7K0G1C6</accession>
<dbReference type="Proteomes" id="UP000487757">
    <property type="component" value="Unassembled WGS sequence"/>
</dbReference>
<keyword evidence="2" id="KW-0808">Transferase</keyword>
<dbReference type="Gene3D" id="3.90.1200.10">
    <property type="match status" value="1"/>
</dbReference>
<evidence type="ECO:0000313" key="3">
    <source>
        <dbReference type="Proteomes" id="UP000487757"/>
    </source>
</evidence>
<dbReference type="PANTHER" id="PTHR21064:SF5">
    <property type="entry name" value="SLR1880 PROTEIN"/>
    <property type="match status" value="1"/>
</dbReference>
<evidence type="ECO:0000313" key="2">
    <source>
        <dbReference type="EMBL" id="MRX77019.1"/>
    </source>
</evidence>
<dbReference type="PANTHER" id="PTHR21064">
    <property type="entry name" value="AMINOGLYCOSIDE PHOSPHOTRANSFERASE DOMAIN-CONTAINING PROTEIN-RELATED"/>
    <property type="match status" value="1"/>
</dbReference>
<dbReference type="AlphaFoldDB" id="A0A7K0G1C6"/>
<dbReference type="InterPro" id="IPR002575">
    <property type="entry name" value="Aminoglycoside_PTrfase"/>
</dbReference>
<protein>
    <submittedName>
        <fullName evidence="2">Phosphotransferase</fullName>
    </submittedName>
</protein>
<dbReference type="SUPFAM" id="SSF56112">
    <property type="entry name" value="Protein kinase-like (PK-like)"/>
    <property type="match status" value="1"/>
</dbReference>
<comment type="caution">
    <text evidence="2">The sequence shown here is derived from an EMBL/GenBank/DDBJ whole genome shotgun (WGS) entry which is preliminary data.</text>
</comment>
<organism evidence="2 3">
    <name type="scientific">Pedobacter petrophilus</name>
    <dbReference type="NCBI Taxonomy" id="1908241"/>
    <lineage>
        <taxon>Bacteria</taxon>
        <taxon>Pseudomonadati</taxon>
        <taxon>Bacteroidota</taxon>
        <taxon>Sphingobacteriia</taxon>
        <taxon>Sphingobacteriales</taxon>
        <taxon>Sphingobacteriaceae</taxon>
        <taxon>Pedobacter</taxon>
    </lineage>
</organism>
<proteinExistence type="predicted"/>
<dbReference type="RefSeq" id="WP_154281245.1">
    <property type="nucleotide sequence ID" value="NZ_JBHUJQ010000001.1"/>
</dbReference>
<dbReference type="EMBL" id="WKKH01000019">
    <property type="protein sequence ID" value="MRX77019.1"/>
    <property type="molecule type" value="Genomic_DNA"/>
</dbReference>